<name>A0A158FXQ8_CABCO</name>
<evidence type="ECO:0000256" key="9">
    <source>
        <dbReference type="ARBA" id="ARBA00061532"/>
    </source>
</evidence>
<keyword evidence="7 10" id="KW-0472">Membrane</keyword>
<comment type="function">
    <text evidence="8">Involved in peptidoglycan biosynthesis. Transports lipid-linked peptidoglycan precursors from the inner to the outer leaflet of the cytoplasmic membrane.</text>
</comment>
<feature type="transmembrane region" description="Helical" evidence="10">
    <location>
        <begin position="284"/>
        <end position="308"/>
    </location>
</feature>
<evidence type="ECO:0000256" key="2">
    <source>
        <dbReference type="ARBA" id="ARBA00022475"/>
    </source>
</evidence>
<dbReference type="InterPro" id="IPR051050">
    <property type="entry name" value="Lipid_II_flippase_MurJ/MviN"/>
</dbReference>
<dbReference type="GO" id="GO:0009252">
    <property type="term" value="P:peptidoglycan biosynthetic process"/>
    <property type="evidence" value="ECO:0007669"/>
    <property type="project" value="UniProtKB-KW"/>
</dbReference>
<feature type="transmembrane region" description="Helical" evidence="10">
    <location>
        <begin position="399"/>
        <end position="419"/>
    </location>
</feature>
<feature type="transmembrane region" description="Helical" evidence="10">
    <location>
        <begin position="329"/>
        <end position="350"/>
    </location>
</feature>
<feature type="transmembrane region" description="Helical" evidence="10">
    <location>
        <begin position="106"/>
        <end position="127"/>
    </location>
</feature>
<evidence type="ECO:0000256" key="10">
    <source>
        <dbReference type="SAM" id="Phobius"/>
    </source>
</evidence>
<sequence>MLTATVQSVRDRVRNRLGGVHQDHKRIARSALVLLVFVLAGKLIGASKEMAIAYRYGISGAVDAYQLALTLVTWLPSTITNELSVLLVTALVALRKDKAQQDRFLGELEGAGLAIGIVVSLLLYFFWPHMVGFFSGSLSDSTREMCRQMVIGMTPAGVLAFTICISSARLQASEKHINTLLECVPAIALLAFVLSAREHASIMPLVLGTTIGIAIQAAWLRILARKADAAPARPRLSLSAPQWPRMMRSLAMLLIGSVVANLWLPVDQYFMAQLGDGAIATLGYANRLLSLLVSMGAIAISRATLPILSEILHRGDHTRARSTALKWSFVMLAVGTVGAGIAYALAPYAIALLFQKGAFTSEDTIAVTRLFRFGLSQIPFSFGMCVLIQLFAGEARYKAITVISVIGFAAKLAANAVLVRFLGPLGVPLGTGVGAASVMACYLFWTRFAPPYAPDAGTDR</sequence>
<feature type="transmembrane region" description="Helical" evidence="10">
    <location>
        <begin position="425"/>
        <end position="445"/>
    </location>
</feature>
<evidence type="ECO:0000256" key="8">
    <source>
        <dbReference type="ARBA" id="ARBA00060041"/>
    </source>
</evidence>
<evidence type="ECO:0000256" key="6">
    <source>
        <dbReference type="ARBA" id="ARBA00022989"/>
    </source>
</evidence>
<feature type="transmembrane region" description="Helical" evidence="10">
    <location>
        <begin position="147"/>
        <end position="165"/>
    </location>
</feature>
<evidence type="ECO:0000256" key="5">
    <source>
        <dbReference type="ARBA" id="ARBA00022984"/>
    </source>
</evidence>
<dbReference type="GO" id="GO:0008360">
    <property type="term" value="P:regulation of cell shape"/>
    <property type="evidence" value="ECO:0007669"/>
    <property type="project" value="UniProtKB-KW"/>
</dbReference>
<dbReference type="InterPro" id="IPR004268">
    <property type="entry name" value="MurJ"/>
</dbReference>
<organism evidence="11 12">
    <name type="scientific">Caballeronia cordobensis</name>
    <name type="common">Burkholderia cordobensis</name>
    <dbReference type="NCBI Taxonomy" id="1353886"/>
    <lineage>
        <taxon>Bacteria</taxon>
        <taxon>Pseudomonadati</taxon>
        <taxon>Pseudomonadota</taxon>
        <taxon>Betaproteobacteria</taxon>
        <taxon>Burkholderiales</taxon>
        <taxon>Burkholderiaceae</taxon>
        <taxon>Caballeronia</taxon>
    </lineage>
</organism>
<feature type="transmembrane region" description="Helical" evidence="10">
    <location>
        <begin position="370"/>
        <end position="392"/>
    </location>
</feature>
<dbReference type="GO" id="GO:0005886">
    <property type="term" value="C:plasma membrane"/>
    <property type="evidence" value="ECO:0007669"/>
    <property type="project" value="UniProtKB-SubCell"/>
</dbReference>
<dbReference type="AlphaFoldDB" id="A0A158FXQ8"/>
<feature type="transmembrane region" description="Helical" evidence="10">
    <location>
        <begin position="202"/>
        <end position="224"/>
    </location>
</feature>
<protein>
    <submittedName>
        <fullName evidence="11">Virulence factor MVIN family protein</fullName>
    </submittedName>
</protein>
<feature type="transmembrane region" description="Helical" evidence="10">
    <location>
        <begin position="245"/>
        <end position="264"/>
    </location>
</feature>
<evidence type="ECO:0000256" key="4">
    <source>
        <dbReference type="ARBA" id="ARBA00022960"/>
    </source>
</evidence>
<dbReference type="GO" id="GO:0015648">
    <property type="term" value="F:lipid-linked peptidoglycan transporter activity"/>
    <property type="evidence" value="ECO:0007669"/>
    <property type="project" value="TreeGrafter"/>
</dbReference>
<keyword evidence="4" id="KW-0133">Cell shape</keyword>
<feature type="transmembrane region" description="Helical" evidence="10">
    <location>
        <begin position="177"/>
        <end position="196"/>
    </location>
</feature>
<keyword evidence="3 10" id="KW-0812">Transmembrane</keyword>
<dbReference type="PANTHER" id="PTHR47019:SF1">
    <property type="entry name" value="LIPID II FLIPPASE MURJ"/>
    <property type="match status" value="1"/>
</dbReference>
<reference evidence="12" key="1">
    <citation type="submission" date="2016-01" db="EMBL/GenBank/DDBJ databases">
        <authorList>
            <person name="Peeters C."/>
        </authorList>
    </citation>
    <scope>NUCLEOTIDE SEQUENCE [LARGE SCALE GENOMIC DNA]</scope>
</reference>
<dbReference type="Pfam" id="PF03023">
    <property type="entry name" value="MurJ"/>
    <property type="match status" value="1"/>
</dbReference>
<evidence type="ECO:0000256" key="7">
    <source>
        <dbReference type="ARBA" id="ARBA00023136"/>
    </source>
</evidence>
<accession>A0A158FXQ8</accession>
<dbReference type="RefSeq" id="WP_053571078.1">
    <property type="nucleotide sequence ID" value="NZ_FCNY02000003.1"/>
</dbReference>
<dbReference type="PANTHER" id="PTHR47019">
    <property type="entry name" value="LIPID II FLIPPASE MURJ"/>
    <property type="match status" value="1"/>
</dbReference>
<keyword evidence="6 10" id="KW-1133">Transmembrane helix</keyword>
<comment type="similarity">
    <text evidence="9">Belongs to the MurJ/MviN family.</text>
</comment>
<evidence type="ECO:0000313" key="12">
    <source>
        <dbReference type="Proteomes" id="UP000054740"/>
    </source>
</evidence>
<feature type="transmembrane region" description="Helical" evidence="10">
    <location>
        <begin position="74"/>
        <end position="94"/>
    </location>
</feature>
<proteinExistence type="inferred from homology"/>
<gene>
    <name evidence="11" type="ORF">AWB70_01293</name>
</gene>
<comment type="subcellular location">
    <subcellularLocation>
        <location evidence="1">Cell membrane</location>
        <topology evidence="1">Multi-pass membrane protein</topology>
    </subcellularLocation>
</comment>
<dbReference type="EMBL" id="FCNY02000003">
    <property type="protein sequence ID" value="SAL24139.1"/>
    <property type="molecule type" value="Genomic_DNA"/>
</dbReference>
<keyword evidence="2" id="KW-1003">Cell membrane</keyword>
<evidence type="ECO:0000256" key="1">
    <source>
        <dbReference type="ARBA" id="ARBA00004651"/>
    </source>
</evidence>
<dbReference type="GO" id="GO:0034204">
    <property type="term" value="P:lipid translocation"/>
    <property type="evidence" value="ECO:0007669"/>
    <property type="project" value="TreeGrafter"/>
</dbReference>
<evidence type="ECO:0000256" key="3">
    <source>
        <dbReference type="ARBA" id="ARBA00022692"/>
    </source>
</evidence>
<evidence type="ECO:0000313" key="11">
    <source>
        <dbReference type="EMBL" id="SAL24139.1"/>
    </source>
</evidence>
<feature type="transmembrane region" description="Helical" evidence="10">
    <location>
        <begin position="31"/>
        <end position="54"/>
    </location>
</feature>
<keyword evidence="5" id="KW-0573">Peptidoglycan synthesis</keyword>
<dbReference type="Proteomes" id="UP000054740">
    <property type="component" value="Unassembled WGS sequence"/>
</dbReference>
<keyword evidence="12" id="KW-1185">Reference proteome</keyword>